<evidence type="ECO:0000313" key="1">
    <source>
        <dbReference type="EMBL" id="CDW31726.1"/>
    </source>
</evidence>
<name>A0A0K2U228_LEPSM</name>
<reference evidence="1" key="1">
    <citation type="submission" date="2014-05" db="EMBL/GenBank/DDBJ databases">
        <authorList>
            <person name="Chronopoulou M."/>
        </authorList>
    </citation>
    <scope>NUCLEOTIDE SEQUENCE</scope>
    <source>
        <tissue evidence="1">Whole organism</tissue>
    </source>
</reference>
<dbReference type="AlphaFoldDB" id="A0A0K2U228"/>
<organism evidence="1">
    <name type="scientific">Lepeophtheirus salmonis</name>
    <name type="common">Salmon louse</name>
    <name type="synonym">Caligus salmonis</name>
    <dbReference type="NCBI Taxonomy" id="72036"/>
    <lineage>
        <taxon>Eukaryota</taxon>
        <taxon>Metazoa</taxon>
        <taxon>Ecdysozoa</taxon>
        <taxon>Arthropoda</taxon>
        <taxon>Crustacea</taxon>
        <taxon>Multicrustacea</taxon>
        <taxon>Hexanauplia</taxon>
        <taxon>Copepoda</taxon>
        <taxon>Siphonostomatoida</taxon>
        <taxon>Caligidae</taxon>
        <taxon>Lepeophtheirus</taxon>
    </lineage>
</organism>
<accession>A0A0K2U228</accession>
<proteinExistence type="predicted"/>
<protein>
    <submittedName>
        <fullName evidence="1">Uncharacterized protein</fullName>
    </submittedName>
</protein>
<sequence length="69" mass="7960">VRHRITAKPRLIGIQGYTIMRVQMMFDFHHGFNIDVIVDEGLLILSKSVFHAQQPVRYIKLIILAIVTS</sequence>
<dbReference type="EMBL" id="HACA01014365">
    <property type="protein sequence ID" value="CDW31726.1"/>
    <property type="molecule type" value="Transcribed_RNA"/>
</dbReference>
<feature type="non-terminal residue" evidence="1">
    <location>
        <position position="1"/>
    </location>
</feature>